<proteinExistence type="predicted"/>
<dbReference type="OrthoDB" id="326064at2759"/>
<evidence type="ECO:0000256" key="2">
    <source>
        <dbReference type="SAM" id="SignalP"/>
    </source>
</evidence>
<protein>
    <submittedName>
        <fullName evidence="3">Uncharacterized protein</fullName>
    </submittedName>
</protein>
<reference evidence="3 4" key="1">
    <citation type="submission" date="2016-11" db="EMBL/GenBank/DDBJ databases">
        <title>The macronuclear genome of Stentor coeruleus: a giant cell with tiny introns.</title>
        <authorList>
            <person name="Slabodnick M."/>
            <person name="Ruby J.G."/>
            <person name="Reiff S.B."/>
            <person name="Swart E.C."/>
            <person name="Gosai S."/>
            <person name="Prabakaran S."/>
            <person name="Witkowska E."/>
            <person name="Larue G.E."/>
            <person name="Fisher S."/>
            <person name="Freeman R.M."/>
            <person name="Gunawardena J."/>
            <person name="Chu W."/>
            <person name="Stover N.A."/>
            <person name="Gregory B.D."/>
            <person name="Nowacki M."/>
            <person name="Derisi J."/>
            <person name="Roy S.W."/>
            <person name="Marshall W.F."/>
            <person name="Sood P."/>
        </authorList>
    </citation>
    <scope>NUCLEOTIDE SEQUENCE [LARGE SCALE GENOMIC DNA]</scope>
    <source>
        <strain evidence="3">WM001</strain>
    </source>
</reference>
<sequence>MLILLLISFVMGSAPKVIQELGEIIMFQSESMSLNLYDFFEGDYLTFSSNSTSLQLPDKAHLILTSNSSYPYYEAENSTRKSFITWDAMNLTFLLDFHNTTLYLYTVSKTSLTLSIYYKYNINYTIQQIVPWTNDDLFRIFVITSEKINRVFLLHPETNSTIQLNMWDVKYLQGLKSCSVTNSNYIPFIGNLYKNWGIVIIYDMSIPTIPIVYQTLQGITVNSSERFMPTEAISYQSSDNDPVLVILDTNYGLKFFKQNSHIYQEYFKVNLTNFGCLSTLDIFTNDYYKQINQGVIILAVGTCSGLVTIDYNYMLPMFLIKGTTKTGLIAGAIGTQIISNLYFIQLNNDALIIAQDTTNSQDPLYYLDLSTLVKGYSKGAKWIVMPAIDCYLYIRSEFDGINAYNLTFDIPYLNVTQEYDNKGVLITAMNDFEESASIAYYVKQLDSMNTIEYINKYKTSKYNDIVIQVIFEGFSQEILFDVYQYVSGRSLSYSFDLTYTNYSVNVTTSDFQKIVYYERMFLKTNCTQVLETSLFMAIIDTTFISIIVKSSMDQIDYFTADNFTCVYVKYDSLLFSYVNNSKNYIAAYSLWEYQSAQAIDPCIQIQIADKYLVCLSQNFISIYAFTSSKYFLFHHFRTTSVLEKNEVIRSIAASNIDTIQYSSYLYILTTFNRIFIINLDTLSPGNYEISKIKSITIKNALSLYASPLQLYILTGFTIEVYSHELIFVKSIPFQLTPLTAYLLNDFLFIQTQNNSLVILDGLQTTLNSYFSEMKIDNNCALSCAWIENDQSMFQFLCNDNNSEQYLDIYYSICPGTYISEPCVMYLPFSIVLDDPPTMNNGEYYLYGNVNVINDYDSKSLNVTFELIVYGQAVMINQNDNFKNRSIDYNSGFSLDMLSVFSGNNMELTLILNGQERPVESNDNDPIILQPNLIITSTYSDLNEDFISLLSISLYNYSLLITSTVSGKLLILEGLIPDYDLNKMNILKSIEISEYVGEDAVCNNIEYVSSKDNITLIVATCYYIKNITYYWESIPGYFRTSCQNLLIFWYLDQNTWDVIGLDLLSLDFDPQFLQIVTDDQFHFTIFLINDINRYQIFIYSNNFVKRMTFSWNEKSVYLSENEVINFNSLNINYFYATSVDGIYQNNLYIMIADYWYGMYILKVANGKSKIYTKVPAYSDDPIVSVGVVYKEIYTVTNSGIMIIYLTNNEMIPKYGIKRYQFTTENYDISSIPSSISFSSDYHGQYLTYPVVYGDEMLFYRIIDLRASFSSTLIRDIKFSNGKYNYFALVFIGSNRIAFINESSQIVCYMISEYTLKVKEMDDYYYDEMYKNWGTNLFNVTIKANNNNNEEITDPIFVEIYRYKDDDKGGINTPLWIFFVIAFGILIILGVCVKVIYKLIFRKRIQVVDNFEPVNIINKSILSNISG</sequence>
<gene>
    <name evidence="3" type="ORF">SteCoe_20763</name>
</gene>
<keyword evidence="2" id="KW-0732">Signal</keyword>
<keyword evidence="1" id="KW-0472">Membrane</keyword>
<accession>A0A1R2BRN8</accession>
<feature type="transmembrane region" description="Helical" evidence="1">
    <location>
        <begin position="1373"/>
        <end position="1395"/>
    </location>
</feature>
<feature type="chain" id="PRO_5012413001" evidence="2">
    <location>
        <begin position="16"/>
        <end position="1425"/>
    </location>
</feature>
<keyword evidence="4" id="KW-1185">Reference proteome</keyword>
<evidence type="ECO:0000313" key="3">
    <source>
        <dbReference type="EMBL" id="OMJ79255.1"/>
    </source>
</evidence>
<feature type="signal peptide" evidence="2">
    <location>
        <begin position="1"/>
        <end position="15"/>
    </location>
</feature>
<dbReference type="Proteomes" id="UP000187209">
    <property type="component" value="Unassembled WGS sequence"/>
</dbReference>
<evidence type="ECO:0000313" key="4">
    <source>
        <dbReference type="Proteomes" id="UP000187209"/>
    </source>
</evidence>
<name>A0A1R2BRN8_9CILI</name>
<organism evidence="3 4">
    <name type="scientific">Stentor coeruleus</name>
    <dbReference type="NCBI Taxonomy" id="5963"/>
    <lineage>
        <taxon>Eukaryota</taxon>
        <taxon>Sar</taxon>
        <taxon>Alveolata</taxon>
        <taxon>Ciliophora</taxon>
        <taxon>Postciliodesmatophora</taxon>
        <taxon>Heterotrichea</taxon>
        <taxon>Heterotrichida</taxon>
        <taxon>Stentoridae</taxon>
        <taxon>Stentor</taxon>
    </lineage>
</organism>
<keyword evidence="1" id="KW-0812">Transmembrane</keyword>
<comment type="caution">
    <text evidence="3">The sequence shown here is derived from an EMBL/GenBank/DDBJ whole genome shotgun (WGS) entry which is preliminary data.</text>
</comment>
<keyword evidence="1" id="KW-1133">Transmembrane helix</keyword>
<dbReference type="EMBL" id="MPUH01000480">
    <property type="protein sequence ID" value="OMJ79255.1"/>
    <property type="molecule type" value="Genomic_DNA"/>
</dbReference>
<evidence type="ECO:0000256" key="1">
    <source>
        <dbReference type="SAM" id="Phobius"/>
    </source>
</evidence>